<dbReference type="EMBL" id="FMDM01000002">
    <property type="protein sequence ID" value="SCG40655.1"/>
    <property type="molecule type" value="Genomic_DNA"/>
</dbReference>
<dbReference type="InterPro" id="IPR007061">
    <property type="entry name" value="MST-like"/>
</dbReference>
<organism evidence="1 2">
    <name type="scientific">Micromonospora humi</name>
    <dbReference type="NCBI Taxonomy" id="745366"/>
    <lineage>
        <taxon>Bacteria</taxon>
        <taxon>Bacillati</taxon>
        <taxon>Actinomycetota</taxon>
        <taxon>Actinomycetes</taxon>
        <taxon>Micromonosporales</taxon>
        <taxon>Micromonosporaceae</taxon>
        <taxon>Micromonospora</taxon>
    </lineage>
</organism>
<dbReference type="SUPFAM" id="SSF109854">
    <property type="entry name" value="DinB/YfiT-like putative metalloenzymes"/>
    <property type="match status" value="1"/>
</dbReference>
<proteinExistence type="predicted"/>
<evidence type="ECO:0008006" key="3">
    <source>
        <dbReference type="Google" id="ProtNLM"/>
    </source>
</evidence>
<dbReference type="InterPro" id="IPR034660">
    <property type="entry name" value="DinB/YfiT-like"/>
</dbReference>
<evidence type="ECO:0000313" key="2">
    <source>
        <dbReference type="Proteomes" id="UP000199360"/>
    </source>
</evidence>
<dbReference type="Proteomes" id="UP000199360">
    <property type="component" value="Unassembled WGS sequence"/>
</dbReference>
<protein>
    <recommendedName>
        <fullName evidence="3">DinB superfamily protein</fullName>
    </recommendedName>
</protein>
<name>A0A1C5H3N7_9ACTN</name>
<accession>A0A1C5H3N7</accession>
<sequence>MEPYPKKDRKEPMTMTVPNATATTLDAERADLLKALAGARAALTATVRDLTDAQAGERPTASALCLGGVLKHVASGEKAWLRFVVEGPATMTFTLPDGVAWADIMAGTARELPQWLVDRERTFQMLPEDTLPAILDRYARVAARTVEIVAGVDDLSAAQPVPEAPWNEPGTVLSVRAVLMHVLAETRQHTGHAEILRETLDRRTTA</sequence>
<reference evidence="2" key="1">
    <citation type="submission" date="2016-06" db="EMBL/GenBank/DDBJ databases">
        <authorList>
            <person name="Varghese N."/>
            <person name="Submissions Spin"/>
        </authorList>
    </citation>
    <scope>NUCLEOTIDE SEQUENCE [LARGE SCALE GENOMIC DNA]</scope>
    <source>
        <strain evidence="2">DSM 45647</strain>
    </source>
</reference>
<dbReference type="Pfam" id="PF04978">
    <property type="entry name" value="MST"/>
    <property type="match status" value="1"/>
</dbReference>
<gene>
    <name evidence="1" type="ORF">GA0070213_102250</name>
</gene>
<dbReference type="STRING" id="745366.GA0070213_102250"/>
<dbReference type="Gene3D" id="1.20.120.450">
    <property type="entry name" value="dinb family like domain"/>
    <property type="match status" value="1"/>
</dbReference>
<keyword evidence="2" id="KW-1185">Reference proteome</keyword>
<dbReference type="AlphaFoldDB" id="A0A1C5H3N7"/>
<evidence type="ECO:0000313" key="1">
    <source>
        <dbReference type="EMBL" id="SCG40655.1"/>
    </source>
</evidence>